<protein>
    <submittedName>
        <fullName evidence="1">Uncharacterized protein</fullName>
    </submittedName>
</protein>
<comment type="caution">
    <text evidence="1">The sequence shown here is derived from an EMBL/GenBank/DDBJ whole genome shotgun (WGS) entry which is preliminary data.</text>
</comment>
<evidence type="ECO:0000313" key="2">
    <source>
        <dbReference type="Proteomes" id="UP000704712"/>
    </source>
</evidence>
<dbReference type="Proteomes" id="UP000704712">
    <property type="component" value="Unassembled WGS sequence"/>
</dbReference>
<accession>A0A8S9UJE5</accession>
<dbReference type="AlphaFoldDB" id="A0A8S9UJE5"/>
<evidence type="ECO:0000313" key="1">
    <source>
        <dbReference type="EMBL" id="KAF4139094.1"/>
    </source>
</evidence>
<gene>
    <name evidence="1" type="ORF">GN958_ATG11712</name>
</gene>
<sequence length="63" mass="7059">MRCCIFLWYREVYSLGAVPKETEIPWVGNTVDPGGLSGFPLGIWKMKIINVTRPRSAPSTGVY</sequence>
<proteinExistence type="predicted"/>
<reference evidence="1" key="1">
    <citation type="submission" date="2020-03" db="EMBL/GenBank/DDBJ databases">
        <title>Hybrid Assembly of Korean Phytophthora infestans isolates.</title>
        <authorList>
            <person name="Prokchorchik M."/>
            <person name="Lee Y."/>
            <person name="Seo J."/>
            <person name="Cho J.-H."/>
            <person name="Park Y.-E."/>
            <person name="Jang D.-C."/>
            <person name="Im J.-S."/>
            <person name="Choi J.-G."/>
            <person name="Park H.-J."/>
            <person name="Lee G.-B."/>
            <person name="Lee Y.-G."/>
            <person name="Hong S.-Y."/>
            <person name="Cho K."/>
            <person name="Sohn K.H."/>
        </authorList>
    </citation>
    <scope>NUCLEOTIDE SEQUENCE</scope>
    <source>
        <strain evidence="1">KR_2_A2</strain>
    </source>
</reference>
<dbReference type="EMBL" id="JAACNO010001579">
    <property type="protein sequence ID" value="KAF4139094.1"/>
    <property type="molecule type" value="Genomic_DNA"/>
</dbReference>
<name>A0A8S9UJE5_PHYIN</name>
<organism evidence="1 2">
    <name type="scientific">Phytophthora infestans</name>
    <name type="common">Potato late blight agent</name>
    <name type="synonym">Botrytis infestans</name>
    <dbReference type="NCBI Taxonomy" id="4787"/>
    <lineage>
        <taxon>Eukaryota</taxon>
        <taxon>Sar</taxon>
        <taxon>Stramenopiles</taxon>
        <taxon>Oomycota</taxon>
        <taxon>Peronosporomycetes</taxon>
        <taxon>Peronosporales</taxon>
        <taxon>Peronosporaceae</taxon>
        <taxon>Phytophthora</taxon>
    </lineage>
</organism>